<gene>
    <name evidence="1" type="ORF">QAD02_023313</name>
</gene>
<evidence type="ECO:0000313" key="2">
    <source>
        <dbReference type="Proteomes" id="UP001239111"/>
    </source>
</evidence>
<accession>A0ACC2PV89</accession>
<organism evidence="1 2">
    <name type="scientific">Eretmocerus hayati</name>
    <dbReference type="NCBI Taxonomy" id="131215"/>
    <lineage>
        <taxon>Eukaryota</taxon>
        <taxon>Metazoa</taxon>
        <taxon>Ecdysozoa</taxon>
        <taxon>Arthropoda</taxon>
        <taxon>Hexapoda</taxon>
        <taxon>Insecta</taxon>
        <taxon>Pterygota</taxon>
        <taxon>Neoptera</taxon>
        <taxon>Endopterygota</taxon>
        <taxon>Hymenoptera</taxon>
        <taxon>Apocrita</taxon>
        <taxon>Proctotrupomorpha</taxon>
        <taxon>Chalcidoidea</taxon>
        <taxon>Aphelinidae</taxon>
        <taxon>Aphelininae</taxon>
        <taxon>Eretmocerus</taxon>
    </lineage>
</organism>
<name>A0ACC2PV89_9HYME</name>
<evidence type="ECO:0000313" key="1">
    <source>
        <dbReference type="EMBL" id="KAJ8687519.1"/>
    </source>
</evidence>
<proteinExistence type="predicted"/>
<comment type="caution">
    <text evidence="1">The sequence shown here is derived from an EMBL/GenBank/DDBJ whole genome shotgun (WGS) entry which is preliminary data.</text>
</comment>
<dbReference type="Proteomes" id="UP001239111">
    <property type="component" value="Chromosome 1"/>
</dbReference>
<keyword evidence="2" id="KW-1185">Reference proteome</keyword>
<protein>
    <submittedName>
        <fullName evidence="1">Uncharacterized protein</fullName>
    </submittedName>
</protein>
<reference evidence="1" key="1">
    <citation type="submission" date="2023-04" db="EMBL/GenBank/DDBJ databases">
        <title>A chromosome-level genome assembly of the parasitoid wasp Eretmocerus hayati.</title>
        <authorList>
            <person name="Zhong Y."/>
            <person name="Liu S."/>
            <person name="Liu Y."/>
        </authorList>
    </citation>
    <scope>NUCLEOTIDE SEQUENCE</scope>
    <source>
        <strain evidence="1">ZJU_SS_LIU_2023</strain>
    </source>
</reference>
<dbReference type="EMBL" id="CM056741">
    <property type="protein sequence ID" value="KAJ8687519.1"/>
    <property type="molecule type" value="Genomic_DNA"/>
</dbReference>
<sequence length="167" mass="18302">MADETRRSRRLRNKKNPPKPPESMAKIPSGEVSAAGEERGDQVQIKRERISPEASPVPSNGEEGSEVGVPGPSSGPPSTSEAGSSRPDPCPTLGPSQAAVRKTAASQLRELLQRQPFKKFRKPILPGDLTPPSTPGSEHFLMFLLIERAVYALRSYFHAFDEFSKFY</sequence>